<evidence type="ECO:0000259" key="2">
    <source>
        <dbReference type="Pfam" id="PF07885"/>
    </source>
</evidence>
<keyword evidence="1" id="KW-0812">Transmembrane</keyword>
<feature type="transmembrane region" description="Helical" evidence="1">
    <location>
        <begin position="55"/>
        <end position="82"/>
    </location>
</feature>
<keyword evidence="1" id="KW-1133">Transmembrane helix</keyword>
<feature type="domain" description="Potassium channel" evidence="2">
    <location>
        <begin position="81"/>
        <end position="144"/>
    </location>
</feature>
<name>A0ABP9BDV6_9GAMM</name>
<accession>A0ABP9BDV6</accession>
<dbReference type="GO" id="GO:0034220">
    <property type="term" value="P:monoatomic ion transmembrane transport"/>
    <property type="evidence" value="ECO:0007669"/>
    <property type="project" value="UniProtKB-KW"/>
</dbReference>
<dbReference type="SUPFAM" id="SSF81324">
    <property type="entry name" value="Voltage-gated potassium channels"/>
    <property type="match status" value="1"/>
</dbReference>
<dbReference type="RefSeq" id="WP_345302965.1">
    <property type="nucleotide sequence ID" value="NZ_BAABJE010000007.1"/>
</dbReference>
<dbReference type="Gene3D" id="1.10.287.70">
    <property type="match status" value="1"/>
</dbReference>
<dbReference type="Pfam" id="PF07885">
    <property type="entry name" value="Ion_trans_2"/>
    <property type="match status" value="1"/>
</dbReference>
<keyword evidence="3" id="KW-0406">Ion transport</keyword>
<evidence type="ECO:0000256" key="1">
    <source>
        <dbReference type="SAM" id="Phobius"/>
    </source>
</evidence>
<proteinExistence type="predicted"/>
<keyword evidence="4" id="KW-1185">Reference proteome</keyword>
<organism evidence="3 4">
    <name type="scientific">Lysobacter hankyongensis</name>
    <dbReference type="NCBI Taxonomy" id="1176535"/>
    <lineage>
        <taxon>Bacteria</taxon>
        <taxon>Pseudomonadati</taxon>
        <taxon>Pseudomonadota</taxon>
        <taxon>Gammaproteobacteria</taxon>
        <taxon>Lysobacterales</taxon>
        <taxon>Lysobacteraceae</taxon>
        <taxon>Lysobacter</taxon>
    </lineage>
</organism>
<evidence type="ECO:0000313" key="3">
    <source>
        <dbReference type="EMBL" id="GAA4792775.1"/>
    </source>
</evidence>
<reference evidence="4" key="1">
    <citation type="journal article" date="2019" name="Int. J. Syst. Evol. Microbiol.">
        <title>The Global Catalogue of Microorganisms (GCM) 10K type strain sequencing project: providing services to taxonomists for standard genome sequencing and annotation.</title>
        <authorList>
            <consortium name="The Broad Institute Genomics Platform"/>
            <consortium name="The Broad Institute Genome Sequencing Center for Infectious Disease"/>
            <person name="Wu L."/>
            <person name="Ma J."/>
        </authorList>
    </citation>
    <scope>NUCLEOTIDE SEQUENCE [LARGE SCALE GENOMIC DNA]</scope>
    <source>
        <strain evidence="4">JCM 18204</strain>
    </source>
</reference>
<gene>
    <name evidence="3" type="ORF">GCM10023307_17820</name>
</gene>
<keyword evidence="1" id="KW-0472">Membrane</keyword>
<comment type="caution">
    <text evidence="3">The sequence shown here is derived from an EMBL/GenBank/DDBJ whole genome shotgun (WGS) entry which is preliminary data.</text>
</comment>
<feature type="transmembrane region" description="Helical" evidence="1">
    <location>
        <begin position="12"/>
        <end position="34"/>
    </location>
</feature>
<keyword evidence="3" id="KW-0407">Ion channel</keyword>
<dbReference type="EMBL" id="BAABJE010000007">
    <property type="protein sequence ID" value="GAA4792775.1"/>
    <property type="molecule type" value="Genomic_DNA"/>
</dbReference>
<keyword evidence="3" id="KW-0813">Transport</keyword>
<dbReference type="InterPro" id="IPR013099">
    <property type="entry name" value="K_chnl_dom"/>
</dbReference>
<evidence type="ECO:0000313" key="4">
    <source>
        <dbReference type="Proteomes" id="UP001499959"/>
    </source>
</evidence>
<feature type="transmembrane region" description="Helical" evidence="1">
    <location>
        <begin position="123"/>
        <end position="148"/>
    </location>
</feature>
<protein>
    <submittedName>
        <fullName evidence="3">Potassium channel family protein</fullName>
    </submittedName>
</protein>
<sequence>MDTSWLIPAEQWGEHVLVAFTAAFVTALVVVIHYEGLHWLAHRYSGRAPKRDRGVMLRIIFALLGLHIIEIWCYGLVFWGLLKVPGAGFVHGEHGLDNLFDAIYLSATTYTTLGFGDLAPVGAIRLVSGMESLTGFLLVTWSASFTYLEMSRYWRHES</sequence>
<dbReference type="Proteomes" id="UP001499959">
    <property type="component" value="Unassembled WGS sequence"/>
</dbReference>